<accession>A0A6A6PZ14</accession>
<dbReference type="PANTHER" id="PTHR28187">
    <property type="entry name" value="PROTEIN RCR1-RELATED"/>
    <property type="match status" value="1"/>
</dbReference>
<feature type="region of interest" description="Disordered" evidence="1">
    <location>
        <begin position="136"/>
        <end position="156"/>
    </location>
</feature>
<dbReference type="RefSeq" id="XP_033591568.1">
    <property type="nucleotide sequence ID" value="XM_033738863.1"/>
</dbReference>
<keyword evidence="2" id="KW-0472">Membrane</keyword>
<dbReference type="GeneID" id="54479864"/>
<dbReference type="Pfam" id="PF12273">
    <property type="entry name" value="RCR"/>
    <property type="match status" value="1"/>
</dbReference>
<protein>
    <submittedName>
        <fullName evidence="3">Uncharacterized protein</fullName>
    </submittedName>
</protein>
<evidence type="ECO:0000313" key="4">
    <source>
        <dbReference type="Proteomes" id="UP000799767"/>
    </source>
</evidence>
<dbReference type="AlphaFoldDB" id="A0A6A6PZ14"/>
<feature type="transmembrane region" description="Helical" evidence="2">
    <location>
        <begin position="87"/>
        <end position="109"/>
    </location>
</feature>
<keyword evidence="4" id="KW-1185">Reference proteome</keyword>
<dbReference type="GO" id="GO:0016192">
    <property type="term" value="P:vesicle-mediated transport"/>
    <property type="evidence" value="ECO:0007669"/>
    <property type="project" value="TreeGrafter"/>
</dbReference>
<evidence type="ECO:0000313" key="3">
    <source>
        <dbReference type="EMBL" id="KAF2484999.1"/>
    </source>
</evidence>
<organism evidence="3 4">
    <name type="scientific">Neohortaea acidophila</name>
    <dbReference type="NCBI Taxonomy" id="245834"/>
    <lineage>
        <taxon>Eukaryota</taxon>
        <taxon>Fungi</taxon>
        <taxon>Dikarya</taxon>
        <taxon>Ascomycota</taxon>
        <taxon>Pezizomycotina</taxon>
        <taxon>Dothideomycetes</taxon>
        <taxon>Dothideomycetidae</taxon>
        <taxon>Mycosphaerellales</taxon>
        <taxon>Teratosphaeriaceae</taxon>
        <taxon>Neohortaea</taxon>
    </lineage>
</organism>
<dbReference type="EMBL" id="MU001633">
    <property type="protein sequence ID" value="KAF2484999.1"/>
    <property type="molecule type" value="Genomic_DNA"/>
</dbReference>
<dbReference type="InterPro" id="IPR020999">
    <property type="entry name" value="Chitin_synth_reg_RCR"/>
</dbReference>
<feature type="compositionally biased region" description="Pro residues" evidence="1">
    <location>
        <begin position="147"/>
        <end position="156"/>
    </location>
</feature>
<proteinExistence type="predicted"/>
<name>A0A6A6PZ14_9PEZI</name>
<keyword evidence="2" id="KW-0812">Transmembrane</keyword>
<evidence type="ECO:0000256" key="1">
    <source>
        <dbReference type="SAM" id="MobiDB-lite"/>
    </source>
</evidence>
<dbReference type="PANTHER" id="PTHR28187:SF1">
    <property type="entry name" value="PROTEIN RCR1-RELATED"/>
    <property type="match status" value="1"/>
</dbReference>
<gene>
    <name evidence="3" type="ORF">BDY17DRAFT_94975</name>
</gene>
<reference evidence="3" key="1">
    <citation type="journal article" date="2020" name="Stud. Mycol.">
        <title>101 Dothideomycetes genomes: a test case for predicting lifestyles and emergence of pathogens.</title>
        <authorList>
            <person name="Haridas S."/>
            <person name="Albert R."/>
            <person name="Binder M."/>
            <person name="Bloem J."/>
            <person name="Labutti K."/>
            <person name="Salamov A."/>
            <person name="Andreopoulos B."/>
            <person name="Baker S."/>
            <person name="Barry K."/>
            <person name="Bills G."/>
            <person name="Bluhm B."/>
            <person name="Cannon C."/>
            <person name="Castanera R."/>
            <person name="Culley D."/>
            <person name="Daum C."/>
            <person name="Ezra D."/>
            <person name="Gonzalez J."/>
            <person name="Henrissat B."/>
            <person name="Kuo A."/>
            <person name="Liang C."/>
            <person name="Lipzen A."/>
            <person name="Lutzoni F."/>
            <person name="Magnuson J."/>
            <person name="Mondo S."/>
            <person name="Nolan M."/>
            <person name="Ohm R."/>
            <person name="Pangilinan J."/>
            <person name="Park H.-J."/>
            <person name="Ramirez L."/>
            <person name="Alfaro M."/>
            <person name="Sun H."/>
            <person name="Tritt A."/>
            <person name="Yoshinaga Y."/>
            <person name="Zwiers L.-H."/>
            <person name="Turgeon B."/>
            <person name="Goodwin S."/>
            <person name="Spatafora J."/>
            <person name="Crous P."/>
            <person name="Grigoriev I."/>
        </authorList>
    </citation>
    <scope>NUCLEOTIDE SEQUENCE</scope>
    <source>
        <strain evidence="3">CBS 113389</strain>
    </source>
</reference>
<keyword evidence="2" id="KW-1133">Transmembrane helix</keyword>
<dbReference type="Proteomes" id="UP000799767">
    <property type="component" value="Unassembled WGS sequence"/>
</dbReference>
<evidence type="ECO:0000256" key="2">
    <source>
        <dbReference type="SAM" id="Phobius"/>
    </source>
</evidence>
<sequence length="156" mass="17644">MQSYCVGEYVPDPLYRSLPAVSILESFPFYPLFTYTISVPTRRQLPSTFRSRYIQMAPLAVTSSPASPSMLAKRYYYYDSFYHSGRWAVLGVFVGLFVLFLIFLLFACMTARSRRRSGRQPIRGTAWTTQVPGFRQDVAPGTFASPSGPPPETTKL</sequence>